<dbReference type="InterPro" id="IPR048962">
    <property type="entry name" value="ARIH1-like_UBL"/>
</dbReference>
<evidence type="ECO:0000256" key="8">
    <source>
        <dbReference type="ARBA" id="ARBA00022833"/>
    </source>
</evidence>
<dbReference type="Pfam" id="PF21235">
    <property type="entry name" value="UBA_ARI1"/>
    <property type="match status" value="1"/>
</dbReference>
<dbReference type="Pfam" id="PF22191">
    <property type="entry name" value="IBR_1"/>
    <property type="match status" value="1"/>
</dbReference>
<reference evidence="13" key="1">
    <citation type="submission" date="2021-01" db="EMBL/GenBank/DDBJ databases">
        <authorList>
            <person name="Corre E."/>
            <person name="Pelletier E."/>
            <person name="Niang G."/>
            <person name="Scheremetjew M."/>
            <person name="Finn R."/>
            <person name="Kale V."/>
            <person name="Holt S."/>
            <person name="Cochrane G."/>
            <person name="Meng A."/>
            <person name="Brown T."/>
            <person name="Cohen L."/>
        </authorList>
    </citation>
    <scope>NUCLEOTIDE SEQUENCE</scope>
    <source>
        <strain evidence="13">SM1012Den-03</strain>
    </source>
</reference>
<dbReference type="AlphaFoldDB" id="A0A7S2M9M9"/>
<sequence>MSDEDYSEEEYEYEYSDAESNAGTDDVSMDARSQEGEEEDADDDDDESMTDTNNNNSKKKAASDNDGNNGTNKRRSTGSFDSRRRSGDNPNAAPVGGGKFDFDDGSGIRMLPADELKPIMASQIQEATEVLGVPPSAAAVLMREHKWAKERLFQAFFDNPEKIQQKCGVLARCQGGCGGCGGNEGGGESGSSKAAKRTRAGTKKKHCEICLDEDGFDADEMIGMPCGHEFCETCWYGFIANALEKGPLCVRESCPQAGCKELITEEEVERAAPDLLPKFETYQLRSFVETYGMTRWCPGPGCEQVAVAPGSGGVFADAGGVASCNKCETCFCLKCGEEPHAPVTCKDLAMWQEKCRNESETANWILANTKPCPKCSSRIEKNQGCNHMTCSGCRYEFCWICMGNWTEHGANTGGYYKCNKFDVGNEGNDQSDAAKAKRELDRYLHYYKRYHNHSQAQDFAKKALKETEARMVLLQEQNTDTVWTDVEFLKTANEQLVECRKVLKYTYCYGFYLQDAEKRQRFEYHQEMLERFTENLSELSEKPLREMNRTEVVNQTRVVDRFMKNILEYVDNGMED</sequence>
<dbReference type="GO" id="GO:0016567">
    <property type="term" value="P:protein ubiquitination"/>
    <property type="evidence" value="ECO:0007669"/>
    <property type="project" value="InterPro"/>
</dbReference>
<dbReference type="PROSITE" id="PS50089">
    <property type="entry name" value="ZF_RING_2"/>
    <property type="match status" value="1"/>
</dbReference>
<evidence type="ECO:0000256" key="3">
    <source>
        <dbReference type="ARBA" id="ARBA00022679"/>
    </source>
</evidence>
<feature type="domain" description="RING-type" evidence="12">
    <location>
        <begin position="203"/>
        <end position="422"/>
    </location>
</feature>
<evidence type="ECO:0000256" key="2">
    <source>
        <dbReference type="ARBA" id="ARBA00012251"/>
    </source>
</evidence>
<protein>
    <recommendedName>
        <fullName evidence="2">RBR-type E3 ubiquitin transferase</fullName>
        <ecNumber evidence="2">2.3.2.31</ecNumber>
    </recommendedName>
</protein>
<dbReference type="CDD" id="cd20360">
    <property type="entry name" value="Rcat_RBR_TRIAD1"/>
    <property type="match status" value="1"/>
</dbReference>
<dbReference type="EMBL" id="HBGZ01031184">
    <property type="protein sequence ID" value="CAD9629213.1"/>
    <property type="molecule type" value="Transcribed_RNA"/>
</dbReference>
<dbReference type="SMART" id="SM00184">
    <property type="entry name" value="RING"/>
    <property type="match status" value="2"/>
</dbReference>
<evidence type="ECO:0000256" key="7">
    <source>
        <dbReference type="ARBA" id="ARBA00022786"/>
    </source>
</evidence>
<keyword evidence="7" id="KW-0833">Ubl conjugation pathway</keyword>
<dbReference type="Gene3D" id="1.20.120.1750">
    <property type="match status" value="1"/>
</dbReference>
<dbReference type="Pfam" id="PF19422">
    <property type="entry name" value="Ariadne"/>
    <property type="match status" value="1"/>
</dbReference>
<evidence type="ECO:0000313" key="13">
    <source>
        <dbReference type="EMBL" id="CAD9629213.1"/>
    </source>
</evidence>
<dbReference type="InterPro" id="IPR047556">
    <property type="entry name" value="Rcat_RBR_TRIAD1"/>
</dbReference>
<feature type="domain" description="RING-type" evidence="11">
    <location>
        <begin position="207"/>
        <end position="255"/>
    </location>
</feature>
<keyword evidence="8" id="KW-0862">Zinc</keyword>
<evidence type="ECO:0000259" key="11">
    <source>
        <dbReference type="PROSITE" id="PS50089"/>
    </source>
</evidence>
<evidence type="ECO:0000256" key="1">
    <source>
        <dbReference type="ARBA" id="ARBA00001798"/>
    </source>
</evidence>
<dbReference type="SMART" id="SM00647">
    <property type="entry name" value="IBR"/>
    <property type="match status" value="2"/>
</dbReference>
<gene>
    <name evidence="13" type="ORF">SMAR0320_LOCUS22214</name>
</gene>
<accession>A0A7S2M9M9</accession>
<feature type="compositionally biased region" description="Acidic residues" evidence="10">
    <location>
        <begin position="1"/>
        <end position="17"/>
    </location>
</feature>
<evidence type="ECO:0000256" key="6">
    <source>
        <dbReference type="ARBA" id="ARBA00022771"/>
    </source>
</evidence>
<evidence type="ECO:0000256" key="9">
    <source>
        <dbReference type="PROSITE-ProRule" id="PRU00175"/>
    </source>
</evidence>
<feature type="region of interest" description="Disordered" evidence="10">
    <location>
        <begin position="1"/>
        <end position="106"/>
    </location>
</feature>
<dbReference type="EC" id="2.3.2.31" evidence="2"/>
<keyword evidence="4" id="KW-0479">Metal-binding</keyword>
<dbReference type="InterPro" id="IPR031127">
    <property type="entry name" value="E3_UB_ligase_RBR"/>
</dbReference>
<dbReference type="GO" id="GO:0061630">
    <property type="term" value="F:ubiquitin protein ligase activity"/>
    <property type="evidence" value="ECO:0007669"/>
    <property type="project" value="UniProtKB-EC"/>
</dbReference>
<dbReference type="InterPro" id="IPR013083">
    <property type="entry name" value="Znf_RING/FYVE/PHD"/>
</dbReference>
<dbReference type="Pfam" id="PF01485">
    <property type="entry name" value="IBR"/>
    <property type="match status" value="1"/>
</dbReference>
<comment type="catalytic activity">
    <reaction evidence="1">
        <text>[E2 ubiquitin-conjugating enzyme]-S-ubiquitinyl-L-cysteine + [acceptor protein]-L-lysine = [E2 ubiquitin-conjugating enzyme]-L-cysteine + [acceptor protein]-N(6)-ubiquitinyl-L-lysine.</text>
        <dbReference type="EC" id="2.3.2.31"/>
    </reaction>
</comment>
<dbReference type="InterPro" id="IPR045840">
    <property type="entry name" value="Ariadne"/>
</dbReference>
<dbReference type="GO" id="GO:0008270">
    <property type="term" value="F:zinc ion binding"/>
    <property type="evidence" value="ECO:0007669"/>
    <property type="project" value="UniProtKB-KW"/>
</dbReference>
<dbReference type="PANTHER" id="PTHR11685">
    <property type="entry name" value="RBR FAMILY RING FINGER AND IBR DOMAIN-CONTAINING"/>
    <property type="match status" value="1"/>
</dbReference>
<dbReference type="InterPro" id="IPR002867">
    <property type="entry name" value="IBR_dom"/>
</dbReference>
<keyword evidence="5" id="KW-0677">Repeat</keyword>
<evidence type="ECO:0000256" key="10">
    <source>
        <dbReference type="SAM" id="MobiDB-lite"/>
    </source>
</evidence>
<dbReference type="InterPro" id="IPR001841">
    <property type="entry name" value="Znf_RING"/>
</dbReference>
<keyword evidence="3" id="KW-0808">Transferase</keyword>
<proteinExistence type="predicted"/>
<dbReference type="SUPFAM" id="SSF57850">
    <property type="entry name" value="RING/U-box"/>
    <property type="match status" value="3"/>
</dbReference>
<dbReference type="Gene3D" id="3.30.40.10">
    <property type="entry name" value="Zinc/RING finger domain, C3HC4 (zinc finger)"/>
    <property type="match status" value="1"/>
</dbReference>
<name>A0A7S2M9M9_9STRA</name>
<dbReference type="InterPro" id="IPR044066">
    <property type="entry name" value="TRIAD_supradom"/>
</dbReference>
<organism evidence="13">
    <name type="scientific">Skeletonema marinoi</name>
    <dbReference type="NCBI Taxonomy" id="267567"/>
    <lineage>
        <taxon>Eukaryota</taxon>
        <taxon>Sar</taxon>
        <taxon>Stramenopiles</taxon>
        <taxon>Ochrophyta</taxon>
        <taxon>Bacillariophyta</taxon>
        <taxon>Coscinodiscophyceae</taxon>
        <taxon>Thalassiosirophycidae</taxon>
        <taxon>Thalassiosirales</taxon>
        <taxon>Skeletonemataceae</taxon>
        <taxon>Skeletonema</taxon>
        <taxon>Skeletonema marinoi-dohrnii complex</taxon>
    </lineage>
</organism>
<evidence type="ECO:0000256" key="4">
    <source>
        <dbReference type="ARBA" id="ARBA00022723"/>
    </source>
</evidence>
<evidence type="ECO:0000259" key="12">
    <source>
        <dbReference type="PROSITE" id="PS51873"/>
    </source>
</evidence>
<evidence type="ECO:0000256" key="5">
    <source>
        <dbReference type="ARBA" id="ARBA00022737"/>
    </source>
</evidence>
<keyword evidence="6 9" id="KW-0863">Zinc-finger</keyword>
<feature type="compositionally biased region" description="Acidic residues" evidence="10">
    <location>
        <begin position="36"/>
        <end position="49"/>
    </location>
</feature>
<dbReference type="FunFam" id="1.20.120.1750:FF:000022">
    <property type="entry name" value="RBR-type E3 ubiquitin transferase"/>
    <property type="match status" value="1"/>
</dbReference>
<dbReference type="PROSITE" id="PS51873">
    <property type="entry name" value="TRIAD"/>
    <property type="match status" value="1"/>
</dbReference>